<dbReference type="PANTHER" id="PTHR36251:SF2">
    <property type="entry name" value="GIFSY-2 PROPHAGE HOST SPECIFICITY PROTEIN J, PHAGE LAMBDA"/>
    <property type="match status" value="1"/>
</dbReference>
<feature type="domain" description="Tip attachment protein J central straight fiber" evidence="1">
    <location>
        <begin position="752"/>
        <end position="888"/>
    </location>
</feature>
<name>A0A2P1CKJ4_9CAUD</name>
<evidence type="ECO:0000313" key="3">
    <source>
        <dbReference type="EMBL" id="AVJ51777.1"/>
    </source>
</evidence>
<dbReference type="OrthoDB" id="739at10239"/>
<dbReference type="Pfam" id="PF09327">
    <property type="entry name" value="Phage_Tail_Tip"/>
    <property type="match status" value="1"/>
</dbReference>
<dbReference type="Pfam" id="PF24489">
    <property type="entry name" value="Ig_J_second"/>
    <property type="match status" value="1"/>
</dbReference>
<evidence type="ECO:0000259" key="1">
    <source>
        <dbReference type="Pfam" id="PF09327"/>
    </source>
</evidence>
<dbReference type="InterPro" id="IPR053171">
    <property type="entry name" value="Viral_Tip_Attach_Protein"/>
</dbReference>
<organism evidence="3 4">
    <name type="scientific">Pantoea phage vB_PagS_Vid5</name>
    <dbReference type="NCBI Taxonomy" id="2099652"/>
    <lineage>
        <taxon>Viruses</taxon>
        <taxon>Duplodnaviria</taxon>
        <taxon>Heunggongvirae</taxon>
        <taxon>Uroviricota</taxon>
        <taxon>Caudoviricetes</taxon>
        <taxon>Vidquintavirus</taxon>
        <taxon>Vidquintavirus Vid5</taxon>
    </lineage>
</organism>
<dbReference type="Proteomes" id="UP000241629">
    <property type="component" value="Segment"/>
</dbReference>
<reference evidence="3 4" key="1">
    <citation type="submission" date="2018-02" db="EMBL/GenBank/DDBJ databases">
        <title>Complete genome sequence of Pantoea phage vB_PagS_Vid5.</title>
        <authorList>
            <person name="Truncaite L."/>
            <person name="Simoliunas E."/>
            <person name="Meskys R."/>
        </authorList>
    </citation>
    <scope>NUCLEOTIDE SEQUENCE [LARGE SCALE GENOMIC DNA]</scope>
</reference>
<dbReference type="EMBL" id="MG948468">
    <property type="protein sequence ID" value="AVJ51777.1"/>
    <property type="molecule type" value="Genomic_DNA"/>
</dbReference>
<feature type="domain" description="Tip attachment protein J second Ig-like" evidence="2">
    <location>
        <begin position="556"/>
        <end position="660"/>
    </location>
</feature>
<protein>
    <submittedName>
        <fullName evidence="3">Tail fiber protein</fullName>
    </submittedName>
</protein>
<dbReference type="PANTHER" id="PTHR36251">
    <property type="entry name" value="FELS-1 PROPHAGE HOST SPECIFICITY PROTEIN-RELATED"/>
    <property type="match status" value="1"/>
</dbReference>
<keyword evidence="4" id="KW-1185">Reference proteome</keyword>
<dbReference type="InterPro" id="IPR015406">
    <property type="entry name" value="GpJ_CSF"/>
</dbReference>
<accession>A0A2P1CKJ4</accession>
<sequence>MPPAIIAAAIAVGATAAATAGYIALTTALYITIAATVAGALLTKTNIPAIGNYTSQSERKQVLRAAVAPQVLVYGRTVISGLLFFAEEQPGGQDQKEWVHLAIALCGHEIDRVERIWLGEELITSFSSDFVTYQINNNLTAADPFMLANCPSWKPDMIGTGITWMRLSLCYDGEIFPAGIPNVKAEIFGKRVYDPRDGATRWSSNAALCVRDYYRTVLGVPDEDIDDPLFITAANICDEDVAAGSSAEKRYTVNGAIDASDACAGVLDDMHLACGGEPTYFAGKHGILVGAYYGPATMVIDEGQIIGDVKITPETSYNDKVNIVGGTFVDAAQDFVEADFPPVVIQEWIDEDGNEFQQDVKYRFVISEFHAQRLAQITLARKRLGRTVELNLNMFGYRYRPGYYVLLNISVLGIVNHEFRVTDWKLNATGGITVTLREETPQVWLDAIGKPIDRPDLTTLPSSQVPAPYDLAYEVLKIGDVVQGELTWKNAGQIAYNNVLIRQNGEMVYTVQVPGESVRLNGLVRGTYTAAVVAVSVMGAKSPESYLEFNIQAPAKPTGCEVQNGYFAITLIPRSADISEVSMTYDFWTSGETRLSSASTEFVEANANHEGQGRQWNDNNLLNDHTYYWYVRAVNAFGASEFLEVPALVTADNAALLDIINENIQKTEAFANLTQSADDLWAAVIENALTHEGIVTRQYKEITALDVKLSASITEVSTLVVTNDKAYAEKFTQLNASVSGMQGQVNTISATVQETSSAYADLNGKLSAQWGIKLQVNTATGSRYVAGVQLGLEANGGTVQSLFLVSANTFGVYNPTNNGQSLAFAIQNGQMFVNEAFIPYASITLAKLGSWYSANYVSGQTGTIMRADGSFELNGVTAGQGRLVINNNRIVVFDTSNNPVCVMGARL</sequence>
<evidence type="ECO:0000313" key="4">
    <source>
        <dbReference type="Proteomes" id="UP000241629"/>
    </source>
</evidence>
<gene>
    <name evidence="3" type="ORF">Vid5_gp22</name>
</gene>
<evidence type="ECO:0000259" key="2">
    <source>
        <dbReference type="Pfam" id="PF24489"/>
    </source>
</evidence>
<dbReference type="InterPro" id="IPR057587">
    <property type="entry name" value="GpJ_Ig_second"/>
</dbReference>
<proteinExistence type="predicted"/>